<dbReference type="Proteomes" id="UP000789396">
    <property type="component" value="Unassembled WGS sequence"/>
</dbReference>
<evidence type="ECO:0000313" key="1">
    <source>
        <dbReference type="EMBL" id="CAG8661698.1"/>
    </source>
</evidence>
<feature type="non-terminal residue" evidence="1">
    <location>
        <position position="1"/>
    </location>
</feature>
<protein>
    <submittedName>
        <fullName evidence="1">2539_t:CDS:1</fullName>
    </submittedName>
</protein>
<dbReference type="EMBL" id="CAJVPZ010014915">
    <property type="protein sequence ID" value="CAG8661698.1"/>
    <property type="molecule type" value="Genomic_DNA"/>
</dbReference>
<comment type="caution">
    <text evidence="1">The sequence shown here is derived from an EMBL/GenBank/DDBJ whole genome shotgun (WGS) entry which is preliminary data.</text>
</comment>
<accession>A0A9N9E2P0</accession>
<reference evidence="1" key="1">
    <citation type="submission" date="2021-06" db="EMBL/GenBank/DDBJ databases">
        <authorList>
            <person name="Kallberg Y."/>
            <person name="Tangrot J."/>
            <person name="Rosling A."/>
        </authorList>
    </citation>
    <scope>NUCLEOTIDE SEQUENCE</scope>
    <source>
        <strain evidence="1">IN212</strain>
    </source>
</reference>
<keyword evidence="2" id="KW-1185">Reference proteome</keyword>
<dbReference type="AlphaFoldDB" id="A0A9N9E2P0"/>
<dbReference type="Gene3D" id="3.30.70.270">
    <property type="match status" value="1"/>
</dbReference>
<evidence type="ECO:0000313" key="2">
    <source>
        <dbReference type="Proteomes" id="UP000789396"/>
    </source>
</evidence>
<feature type="non-terminal residue" evidence="1">
    <location>
        <position position="83"/>
    </location>
</feature>
<sequence>HNVKECIFRKDPEAMTLYLVETKEVKDLNLDPLEDKQVKRIRSLLMEYKDTFIDELDSYPLPRINELLGALKQSAWYTTLDLA</sequence>
<dbReference type="InterPro" id="IPR043128">
    <property type="entry name" value="Rev_trsase/Diguanyl_cyclase"/>
</dbReference>
<gene>
    <name evidence="1" type="ORF">RFULGI_LOCUS8874</name>
</gene>
<name>A0A9N9E2P0_9GLOM</name>
<proteinExistence type="predicted"/>
<organism evidence="1 2">
    <name type="scientific">Racocetra fulgida</name>
    <dbReference type="NCBI Taxonomy" id="60492"/>
    <lineage>
        <taxon>Eukaryota</taxon>
        <taxon>Fungi</taxon>
        <taxon>Fungi incertae sedis</taxon>
        <taxon>Mucoromycota</taxon>
        <taxon>Glomeromycotina</taxon>
        <taxon>Glomeromycetes</taxon>
        <taxon>Diversisporales</taxon>
        <taxon>Gigasporaceae</taxon>
        <taxon>Racocetra</taxon>
    </lineage>
</organism>